<dbReference type="AlphaFoldDB" id="A0A7R9LC52"/>
<evidence type="ECO:0000256" key="4">
    <source>
        <dbReference type="ARBA" id="ARBA00023242"/>
    </source>
</evidence>
<feature type="compositionally biased region" description="Polar residues" evidence="5">
    <location>
        <begin position="1"/>
        <end position="51"/>
    </location>
</feature>
<proteinExistence type="predicted"/>
<evidence type="ECO:0000256" key="5">
    <source>
        <dbReference type="SAM" id="MobiDB-lite"/>
    </source>
</evidence>
<feature type="compositionally biased region" description="Basic and acidic residues" evidence="5">
    <location>
        <begin position="119"/>
        <end position="134"/>
    </location>
</feature>
<dbReference type="Pfam" id="PF12253">
    <property type="entry name" value="CAF1A_dimeriz"/>
    <property type="match status" value="1"/>
</dbReference>
<evidence type="ECO:0000313" key="8">
    <source>
        <dbReference type="Proteomes" id="UP000728032"/>
    </source>
</evidence>
<keyword evidence="3" id="KW-0234">DNA repair</keyword>
<evidence type="ECO:0000259" key="6">
    <source>
        <dbReference type="Pfam" id="PF12253"/>
    </source>
</evidence>
<feature type="compositionally biased region" description="Acidic residues" evidence="5">
    <location>
        <begin position="435"/>
        <end position="444"/>
    </location>
</feature>
<dbReference type="Proteomes" id="UP000728032">
    <property type="component" value="Unassembled WGS sequence"/>
</dbReference>
<keyword evidence="8" id="KW-1185">Reference proteome</keyword>
<evidence type="ECO:0000256" key="2">
    <source>
        <dbReference type="ARBA" id="ARBA00022763"/>
    </source>
</evidence>
<dbReference type="EMBL" id="OC915155">
    <property type="protein sequence ID" value="CAD7638960.1"/>
    <property type="molecule type" value="Genomic_DNA"/>
</dbReference>
<dbReference type="InterPro" id="IPR022043">
    <property type="entry name" value="CAF1A_DD"/>
</dbReference>
<dbReference type="GO" id="GO:0006260">
    <property type="term" value="P:DNA replication"/>
    <property type="evidence" value="ECO:0007669"/>
    <property type="project" value="UniProtKB-KW"/>
</dbReference>
<keyword evidence="4" id="KW-0539">Nucleus</keyword>
<organism evidence="7">
    <name type="scientific">Oppiella nova</name>
    <dbReference type="NCBI Taxonomy" id="334625"/>
    <lineage>
        <taxon>Eukaryota</taxon>
        <taxon>Metazoa</taxon>
        <taxon>Ecdysozoa</taxon>
        <taxon>Arthropoda</taxon>
        <taxon>Chelicerata</taxon>
        <taxon>Arachnida</taxon>
        <taxon>Acari</taxon>
        <taxon>Acariformes</taxon>
        <taxon>Sarcoptiformes</taxon>
        <taxon>Oribatida</taxon>
        <taxon>Brachypylina</taxon>
        <taxon>Oppioidea</taxon>
        <taxon>Oppiidae</taxon>
        <taxon>Oppiella</taxon>
    </lineage>
</organism>
<dbReference type="GO" id="GO:0005634">
    <property type="term" value="C:nucleus"/>
    <property type="evidence" value="ECO:0007669"/>
    <property type="project" value="UniProtKB-SubCell"/>
</dbReference>
<dbReference type="PANTHER" id="PTHR15272">
    <property type="entry name" value="CHROMATIN ASSEMBLY FACTOR 1 SUBUNIT A CAF-1 SUBUNIT A"/>
    <property type="match status" value="1"/>
</dbReference>
<dbReference type="EMBL" id="CAJPVJ010000330">
    <property type="protein sequence ID" value="CAG2162096.1"/>
    <property type="molecule type" value="Genomic_DNA"/>
</dbReference>
<name>A0A7R9LC52_9ACAR</name>
<feature type="compositionally biased region" description="Polar residues" evidence="5">
    <location>
        <begin position="108"/>
        <end position="118"/>
    </location>
</feature>
<evidence type="ECO:0000313" key="7">
    <source>
        <dbReference type="EMBL" id="CAD7638960.1"/>
    </source>
</evidence>
<feature type="region of interest" description="Disordered" evidence="5">
    <location>
        <begin position="1"/>
        <end position="271"/>
    </location>
</feature>
<feature type="region of interest" description="Disordered" evidence="5">
    <location>
        <begin position="435"/>
        <end position="460"/>
    </location>
</feature>
<gene>
    <name evidence="7" type="ORF">ONB1V03_LOCUS1696</name>
</gene>
<feature type="compositionally biased region" description="Polar residues" evidence="5">
    <location>
        <begin position="69"/>
        <end position="79"/>
    </location>
</feature>
<comment type="subcellular location">
    <subcellularLocation>
        <location evidence="1">Nucleus</location>
    </subcellularLocation>
</comment>
<dbReference type="GO" id="GO:0033186">
    <property type="term" value="C:CAF-1 complex"/>
    <property type="evidence" value="ECO:0007669"/>
    <property type="project" value="TreeGrafter"/>
</dbReference>
<evidence type="ECO:0000256" key="3">
    <source>
        <dbReference type="ARBA" id="ARBA00023204"/>
    </source>
</evidence>
<accession>A0A7R9LC52</accession>
<sequence>MSDNTESEPTPTQPDVTSSQQMVHLLPIQSQDMTSSELNDSQSQDNKSLASSEDKTSSDPIPSEDIMNRSLTSSEPNLSHSEDNNKSLTKKRQKEASDPIPSEDIMNRSLTSSEPNLSHSEDNNKSLTKSAEKSAKKKRKLTPQEKKRALEERNRVIAEREAEKERKTREIQEKKDLLERQRLERQKLKDAEKEKREKERVEKEMERQRMKDEKQKEKEDRLREREEKQKEKDLEKQKKLEEISEKKRKLEEEKSRRLSEKQKASEEQLKKEERQRQLLSNFFKNSANQSSNRKSVLTSDETITNSLFLPFQLGANQTIAPAVPEFAKNRFNREVLDTLSQTQDSDQLYLDSIKSIDYHIFRCNGRQKSEPEIIIESTPEGDDNENQPKRYRIKHLQFHTNVRPPYRGTFRKRSHTIKATQPFNRDTDVFDYEVDSDEEWEEGGPGESLDGSDSDGSVKDDYEIDNEIFVPHGYLSEDENEQNEDQLNSSLNQDVDMTDMSDDKIDPKDTKCLPLLKEQVLMAERNRCFSRTMNPVIIGCVWESNANNNQKSVDFLQSFRRISIQIK</sequence>
<dbReference type="OrthoDB" id="79480at2759"/>
<protein>
    <recommendedName>
        <fullName evidence="6">Chromatin assembly factor 1 subunit A dimerization domain-containing protein</fullName>
    </recommendedName>
</protein>
<feature type="domain" description="Chromatin assembly factor 1 subunit A dimerization" evidence="6">
    <location>
        <begin position="394"/>
        <end position="461"/>
    </location>
</feature>
<dbReference type="GO" id="GO:0006334">
    <property type="term" value="P:nucleosome assembly"/>
    <property type="evidence" value="ECO:0007669"/>
    <property type="project" value="TreeGrafter"/>
</dbReference>
<feature type="compositionally biased region" description="Basic and acidic residues" evidence="5">
    <location>
        <begin position="142"/>
        <end position="271"/>
    </location>
</feature>
<evidence type="ECO:0000256" key="1">
    <source>
        <dbReference type="ARBA" id="ARBA00004123"/>
    </source>
</evidence>
<reference evidence="7" key="1">
    <citation type="submission" date="2020-11" db="EMBL/GenBank/DDBJ databases">
        <authorList>
            <person name="Tran Van P."/>
        </authorList>
    </citation>
    <scope>NUCLEOTIDE SEQUENCE</scope>
</reference>
<dbReference type="PANTHER" id="PTHR15272:SF0">
    <property type="entry name" value="CHROMATIN ASSEMBLY FACTOR 1 SUBUNIT A"/>
    <property type="match status" value="1"/>
</dbReference>
<dbReference type="GO" id="GO:0006281">
    <property type="term" value="P:DNA repair"/>
    <property type="evidence" value="ECO:0007669"/>
    <property type="project" value="UniProtKB-KW"/>
</dbReference>
<keyword evidence="2" id="KW-0227">DNA damage</keyword>